<reference evidence="5" key="2">
    <citation type="submission" date="2021-10" db="EMBL/GenBank/DDBJ databases">
        <title>Phylogenomics reveals ancestral predisposition of the termite-cultivated fungus Termitomyces towards a domesticated lifestyle.</title>
        <authorList>
            <person name="Auxier B."/>
            <person name="Grum-Grzhimaylo A."/>
            <person name="Cardenas M.E."/>
            <person name="Lodge J.D."/>
            <person name="Laessoe T."/>
            <person name="Pedersen O."/>
            <person name="Smith M.E."/>
            <person name="Kuyper T.W."/>
            <person name="Franco-Molano E.A."/>
            <person name="Baroni T.J."/>
            <person name="Aanen D.K."/>
        </authorList>
    </citation>
    <scope>NUCLEOTIDE SEQUENCE</scope>
    <source>
        <strain evidence="5">AP01</strain>
        <tissue evidence="5">Mycelium</tissue>
    </source>
</reference>
<dbReference type="InterPro" id="IPR001892">
    <property type="entry name" value="Ribosomal_uS13"/>
</dbReference>
<keyword evidence="3" id="KW-0687">Ribonucleoprotein</keyword>
<keyword evidence="6" id="KW-1185">Reference proteome</keyword>
<evidence type="ECO:0000256" key="4">
    <source>
        <dbReference type="SAM" id="Phobius"/>
    </source>
</evidence>
<organism evidence="5 6">
    <name type="scientific">Asterophora parasitica</name>
    <dbReference type="NCBI Taxonomy" id="117018"/>
    <lineage>
        <taxon>Eukaryota</taxon>
        <taxon>Fungi</taxon>
        <taxon>Dikarya</taxon>
        <taxon>Basidiomycota</taxon>
        <taxon>Agaricomycotina</taxon>
        <taxon>Agaricomycetes</taxon>
        <taxon>Agaricomycetidae</taxon>
        <taxon>Agaricales</taxon>
        <taxon>Tricholomatineae</taxon>
        <taxon>Lyophyllaceae</taxon>
        <taxon>Asterophora</taxon>
    </lineage>
</organism>
<dbReference type="Gene3D" id="1.10.8.50">
    <property type="match status" value="1"/>
</dbReference>
<name>A0A9P7FZU2_9AGAR</name>
<evidence type="ECO:0000256" key="3">
    <source>
        <dbReference type="ARBA" id="ARBA00023274"/>
    </source>
</evidence>
<proteinExistence type="inferred from homology"/>
<comment type="similarity">
    <text evidence="1">Belongs to the universal ribosomal protein uS13 family.</text>
</comment>
<dbReference type="GO" id="GO:0003723">
    <property type="term" value="F:RNA binding"/>
    <property type="evidence" value="ECO:0007669"/>
    <property type="project" value="InterPro"/>
</dbReference>
<evidence type="ECO:0000313" key="6">
    <source>
        <dbReference type="Proteomes" id="UP000775547"/>
    </source>
</evidence>
<evidence type="ECO:0000256" key="1">
    <source>
        <dbReference type="ARBA" id="ARBA00008080"/>
    </source>
</evidence>
<keyword evidence="4" id="KW-0812">Transmembrane</keyword>
<evidence type="ECO:0000313" key="5">
    <source>
        <dbReference type="EMBL" id="KAG5640174.1"/>
    </source>
</evidence>
<feature type="transmembrane region" description="Helical" evidence="4">
    <location>
        <begin position="6"/>
        <end position="23"/>
    </location>
</feature>
<dbReference type="GO" id="GO:0005840">
    <property type="term" value="C:ribosome"/>
    <property type="evidence" value="ECO:0007669"/>
    <property type="project" value="UniProtKB-KW"/>
</dbReference>
<gene>
    <name evidence="5" type="ORF">DXG03_000731</name>
</gene>
<dbReference type="AlphaFoldDB" id="A0A9P7FZU2"/>
<dbReference type="GO" id="GO:0003735">
    <property type="term" value="F:structural constituent of ribosome"/>
    <property type="evidence" value="ECO:0007669"/>
    <property type="project" value="InterPro"/>
</dbReference>
<dbReference type="EMBL" id="JABCKV010001085">
    <property type="protein sequence ID" value="KAG5640174.1"/>
    <property type="molecule type" value="Genomic_DNA"/>
</dbReference>
<dbReference type="Pfam" id="PF00416">
    <property type="entry name" value="Ribosomal_S13"/>
    <property type="match status" value="1"/>
</dbReference>
<reference evidence="5" key="1">
    <citation type="submission" date="2020-07" db="EMBL/GenBank/DDBJ databases">
        <authorList>
            <person name="Nieuwenhuis M."/>
            <person name="Van De Peppel L.J.J."/>
        </authorList>
    </citation>
    <scope>NUCLEOTIDE SEQUENCE</scope>
    <source>
        <strain evidence="5">AP01</strain>
        <tissue evidence="5">Mycelium</tissue>
    </source>
</reference>
<keyword evidence="4" id="KW-1133">Transmembrane helix</keyword>
<keyword evidence="2" id="KW-0689">Ribosomal protein</keyword>
<protein>
    <recommendedName>
        <fullName evidence="7">Ribosomal protein S18</fullName>
    </recommendedName>
</protein>
<dbReference type="GO" id="GO:0006412">
    <property type="term" value="P:translation"/>
    <property type="evidence" value="ECO:0007669"/>
    <property type="project" value="InterPro"/>
</dbReference>
<sequence>MRPFFLAYFGFQIAFYLKLLLFISPGTDPRFAQANIDVTRRAGELTDEEVKKITTVMQKPTQYTIPWFLNRQRDYKNRKTIQ</sequence>
<dbReference type="OrthoDB" id="1702480at2759"/>
<dbReference type="GO" id="GO:1990904">
    <property type="term" value="C:ribonucleoprotein complex"/>
    <property type="evidence" value="ECO:0007669"/>
    <property type="project" value="UniProtKB-KW"/>
</dbReference>
<keyword evidence="4" id="KW-0472">Membrane</keyword>
<accession>A0A9P7FZU2</accession>
<evidence type="ECO:0000256" key="2">
    <source>
        <dbReference type="ARBA" id="ARBA00022980"/>
    </source>
</evidence>
<comment type="caution">
    <text evidence="5">The sequence shown here is derived from an EMBL/GenBank/DDBJ whole genome shotgun (WGS) entry which is preliminary data.</text>
</comment>
<evidence type="ECO:0008006" key="7">
    <source>
        <dbReference type="Google" id="ProtNLM"/>
    </source>
</evidence>
<feature type="non-terminal residue" evidence="5">
    <location>
        <position position="82"/>
    </location>
</feature>
<dbReference type="Proteomes" id="UP000775547">
    <property type="component" value="Unassembled WGS sequence"/>
</dbReference>